<dbReference type="InterPro" id="IPR014756">
    <property type="entry name" value="Ig_E-set"/>
</dbReference>
<evidence type="ECO:0000313" key="6">
    <source>
        <dbReference type="Proteomes" id="UP001327560"/>
    </source>
</evidence>
<dbReference type="InterPro" id="IPR040671">
    <property type="entry name" value="Pullulanase_N2"/>
</dbReference>
<dbReference type="AlphaFoldDB" id="A0AAQ3QCG8"/>
<accession>A0AAQ3QCG8</accession>
<comment type="similarity">
    <text evidence="1">Belongs to the glycosyl hydrolase 13 family.</text>
</comment>
<feature type="domain" description="Glycoside hydrolase family 13 N-terminal" evidence="3">
    <location>
        <begin position="210"/>
        <end position="295"/>
    </location>
</feature>
<dbReference type="Pfam" id="PF17967">
    <property type="entry name" value="Pullulanase_N2"/>
    <property type="match status" value="1"/>
</dbReference>
<dbReference type="Pfam" id="PF02922">
    <property type="entry name" value="CBM_48"/>
    <property type="match status" value="1"/>
</dbReference>
<evidence type="ECO:0000259" key="3">
    <source>
        <dbReference type="Pfam" id="PF02922"/>
    </source>
</evidence>
<gene>
    <name evidence="5" type="ORF">Cni_G14535</name>
</gene>
<dbReference type="InterPro" id="IPR011839">
    <property type="entry name" value="Pullul_strch"/>
</dbReference>
<sequence length="676" mass="74323">MPLLSPSPFLSSVLPSPYSSPALLPPPPRSFFSPSSSISSSASTSHSSRFPASLCTRGGGRKAPFCSLSDAPMEGTPLLQQTVTPDFLSYARAYWVARYLIAWNVSDNESSVYLYASSKASLFLSDEGIQGYDVKIQLETEHCGLPASVTHKFPHIANYKAFKLPSSVDAESLLKCQLAVASFYANGKCMDTTGLQIPGVLDDIFAYSGPLGAIFCGEAITLHLWAPTAQEVNVCFYEDPLGGDLLQRVKLDEVNGVWSAIGSRSWEGLYYVYEVSVYHPSILRIETCTVVDPYARGLSSNGTRTWLVDLDSENLKPSGWDNLADEKPELLSFSDISIYELHIRDFSANDPSVDLDSRGGYLAFTSKDSFGVCHLKKLSNAGLTHVHLLPSFHFAGVDDDKNNWKYLDDVELAKLPPDSDKQQAEVMAIQDEDGYNWGYNPVIWGVPKGSYSSNPNGPNRILESRKMVQALNQMGLRVVLDVVYNHLAASGPFDENSVLDKVVPGYFLRRNTDGGIENSAVMNNTASEHFMVERLILDDLKCWAVDYKVDGFRFDLMGHIMKRTMVKAKMVLQSLSKDEVGVDGSKIYIYGEGWDFGEVAKNKRGINASQFNIAGTGIGSFNDRIRDAVLGGSPFGHPLQQGFVTGQYSEPNGYDQGDKSVMDCMLSSYADHIQAH</sequence>
<dbReference type="GO" id="GO:0005975">
    <property type="term" value="P:carbohydrate metabolic process"/>
    <property type="evidence" value="ECO:0007669"/>
    <property type="project" value="InterPro"/>
</dbReference>
<feature type="region of interest" description="Disordered" evidence="2">
    <location>
        <begin position="40"/>
        <end position="59"/>
    </location>
</feature>
<dbReference type="PANTHER" id="PTHR43002">
    <property type="entry name" value="GLYCOGEN DEBRANCHING ENZYME"/>
    <property type="match status" value="1"/>
</dbReference>
<dbReference type="SUPFAM" id="SSF81296">
    <property type="entry name" value="E set domains"/>
    <property type="match status" value="2"/>
</dbReference>
<dbReference type="InterPro" id="IPR004193">
    <property type="entry name" value="Glyco_hydro_13_N"/>
</dbReference>
<dbReference type="Gene3D" id="2.60.40.1130">
    <property type="entry name" value="Rab geranylgeranyltransferase alpha-subunit, insert domain"/>
    <property type="match status" value="1"/>
</dbReference>
<protein>
    <submittedName>
        <fullName evidence="5">Pullulanase 1, chloroplastic isoform X2</fullName>
    </submittedName>
</protein>
<name>A0AAQ3QCG8_9LILI</name>
<evidence type="ECO:0000256" key="2">
    <source>
        <dbReference type="SAM" id="MobiDB-lite"/>
    </source>
</evidence>
<dbReference type="EMBL" id="CP136893">
    <property type="protein sequence ID" value="WOL05804.1"/>
    <property type="molecule type" value="Genomic_DNA"/>
</dbReference>
<dbReference type="Proteomes" id="UP001327560">
    <property type="component" value="Chromosome 4"/>
</dbReference>
<dbReference type="CDD" id="cd02860">
    <property type="entry name" value="E_set_Pullulanase"/>
    <property type="match status" value="1"/>
</dbReference>
<evidence type="ECO:0000259" key="4">
    <source>
        <dbReference type="Pfam" id="PF17967"/>
    </source>
</evidence>
<proteinExistence type="inferred from homology"/>
<dbReference type="NCBIfam" id="TIGR02103">
    <property type="entry name" value="pullul_strch"/>
    <property type="match status" value="1"/>
</dbReference>
<feature type="domain" description="Pullulanase N2" evidence="4">
    <location>
        <begin position="91"/>
        <end position="203"/>
    </location>
</feature>
<reference evidence="5 6" key="1">
    <citation type="submission" date="2023-10" db="EMBL/GenBank/DDBJ databases">
        <title>Chromosome-scale genome assembly provides insights into flower coloration mechanisms of Canna indica.</title>
        <authorList>
            <person name="Li C."/>
        </authorList>
    </citation>
    <scope>NUCLEOTIDE SEQUENCE [LARGE SCALE GENOMIC DNA]</scope>
    <source>
        <tissue evidence="5">Flower</tissue>
    </source>
</reference>
<evidence type="ECO:0000256" key="1">
    <source>
        <dbReference type="ARBA" id="ARBA00008061"/>
    </source>
</evidence>
<evidence type="ECO:0000313" key="5">
    <source>
        <dbReference type="EMBL" id="WOL05804.1"/>
    </source>
</evidence>
<dbReference type="SUPFAM" id="SSF51445">
    <property type="entry name" value="(Trans)glycosidases"/>
    <property type="match status" value="1"/>
</dbReference>
<feature type="compositionally biased region" description="Low complexity" evidence="2">
    <location>
        <begin position="40"/>
        <end position="53"/>
    </location>
</feature>
<dbReference type="Gene3D" id="2.60.40.10">
    <property type="entry name" value="Immunoglobulins"/>
    <property type="match status" value="1"/>
</dbReference>
<organism evidence="5 6">
    <name type="scientific">Canna indica</name>
    <name type="common">Indian-shot</name>
    <dbReference type="NCBI Taxonomy" id="4628"/>
    <lineage>
        <taxon>Eukaryota</taxon>
        <taxon>Viridiplantae</taxon>
        <taxon>Streptophyta</taxon>
        <taxon>Embryophyta</taxon>
        <taxon>Tracheophyta</taxon>
        <taxon>Spermatophyta</taxon>
        <taxon>Magnoliopsida</taxon>
        <taxon>Liliopsida</taxon>
        <taxon>Zingiberales</taxon>
        <taxon>Cannaceae</taxon>
        <taxon>Canna</taxon>
    </lineage>
</organism>
<dbReference type="Gene3D" id="3.20.20.80">
    <property type="entry name" value="Glycosidases"/>
    <property type="match status" value="1"/>
</dbReference>
<dbReference type="GO" id="GO:0051060">
    <property type="term" value="F:pullulanase activity"/>
    <property type="evidence" value="ECO:0007669"/>
    <property type="project" value="InterPro"/>
</dbReference>
<dbReference type="InterPro" id="IPR017853">
    <property type="entry name" value="GH"/>
</dbReference>
<dbReference type="CDD" id="cd11341">
    <property type="entry name" value="AmyAc_Pullulanase_LD-like"/>
    <property type="match status" value="1"/>
</dbReference>
<keyword evidence="6" id="KW-1185">Reference proteome</keyword>
<dbReference type="InterPro" id="IPR013783">
    <property type="entry name" value="Ig-like_fold"/>
</dbReference>